<sequence length="193" mass="22233">MFGLLRTLTPAEKKNWPRLLPELVFWYNTTAHSTTGHSPYLLLFGRDPQLPIDDFVESGRDHTSSSTAEDYLRSHRHYKTPQLRSTQCKPGDQVLIRNHPAGRNKIQDRYGPDIYNVLSVPPDLTSAYLVENSLTGSQKFVAASEIRRYQRRAIHLSAEPRPEVTITADDHLIPRVLPPRERRPLVHYRDCPE</sequence>
<dbReference type="GO" id="GO:0003676">
    <property type="term" value="F:nucleic acid binding"/>
    <property type="evidence" value="ECO:0007669"/>
    <property type="project" value="InterPro"/>
</dbReference>
<accession>A0AAE0ZHN5</accession>
<evidence type="ECO:0000313" key="1">
    <source>
        <dbReference type="EMBL" id="KAK3768941.1"/>
    </source>
</evidence>
<dbReference type="AlphaFoldDB" id="A0AAE0ZHN5"/>
<protein>
    <recommendedName>
        <fullName evidence="3">Integrase catalytic domain-containing protein</fullName>
    </recommendedName>
</protein>
<reference evidence="1" key="1">
    <citation type="journal article" date="2023" name="G3 (Bethesda)">
        <title>A reference genome for the long-term kleptoplast-retaining sea slug Elysia crispata morphotype clarki.</title>
        <authorList>
            <person name="Eastman K.E."/>
            <person name="Pendleton A.L."/>
            <person name="Shaikh M.A."/>
            <person name="Suttiyut T."/>
            <person name="Ogas R."/>
            <person name="Tomko P."/>
            <person name="Gavelis G."/>
            <person name="Widhalm J.R."/>
            <person name="Wisecaver J.H."/>
        </authorList>
    </citation>
    <scope>NUCLEOTIDE SEQUENCE</scope>
    <source>
        <strain evidence="1">ECLA1</strain>
    </source>
</reference>
<dbReference type="InterPro" id="IPR036397">
    <property type="entry name" value="RNaseH_sf"/>
</dbReference>
<keyword evidence="2" id="KW-1185">Reference proteome</keyword>
<dbReference type="Proteomes" id="UP001283361">
    <property type="component" value="Unassembled WGS sequence"/>
</dbReference>
<comment type="caution">
    <text evidence="1">The sequence shown here is derived from an EMBL/GenBank/DDBJ whole genome shotgun (WGS) entry which is preliminary data.</text>
</comment>
<dbReference type="Gene3D" id="3.30.420.10">
    <property type="entry name" value="Ribonuclease H-like superfamily/Ribonuclease H"/>
    <property type="match status" value="1"/>
</dbReference>
<evidence type="ECO:0008006" key="3">
    <source>
        <dbReference type="Google" id="ProtNLM"/>
    </source>
</evidence>
<organism evidence="1 2">
    <name type="scientific">Elysia crispata</name>
    <name type="common">lettuce slug</name>
    <dbReference type="NCBI Taxonomy" id="231223"/>
    <lineage>
        <taxon>Eukaryota</taxon>
        <taxon>Metazoa</taxon>
        <taxon>Spiralia</taxon>
        <taxon>Lophotrochozoa</taxon>
        <taxon>Mollusca</taxon>
        <taxon>Gastropoda</taxon>
        <taxon>Heterobranchia</taxon>
        <taxon>Euthyneura</taxon>
        <taxon>Panpulmonata</taxon>
        <taxon>Sacoglossa</taxon>
        <taxon>Placobranchoidea</taxon>
        <taxon>Plakobranchidae</taxon>
        <taxon>Elysia</taxon>
    </lineage>
</organism>
<gene>
    <name evidence="1" type="ORF">RRG08_060377</name>
</gene>
<evidence type="ECO:0000313" key="2">
    <source>
        <dbReference type="Proteomes" id="UP001283361"/>
    </source>
</evidence>
<dbReference type="EMBL" id="JAWDGP010003996">
    <property type="protein sequence ID" value="KAK3768941.1"/>
    <property type="molecule type" value="Genomic_DNA"/>
</dbReference>
<dbReference type="InterPro" id="IPR012337">
    <property type="entry name" value="RNaseH-like_sf"/>
</dbReference>
<proteinExistence type="predicted"/>
<dbReference type="SUPFAM" id="SSF53098">
    <property type="entry name" value="Ribonuclease H-like"/>
    <property type="match status" value="1"/>
</dbReference>
<name>A0AAE0ZHN5_9GAST</name>